<dbReference type="Proteomes" id="UP001434883">
    <property type="component" value="Unassembled WGS sequence"/>
</dbReference>
<sequence>MLLSFILYILSHYINKPQFILKRLYICFADPPLSACTAASLLENVSTSSANVETEISPHFFRLSSQTKRRASVRRHFKTCHIFSIGFRSGPKHDHGLVSESLRCSCGSMFRVAVKLHPSLKSFCMPLTAFLPG</sequence>
<reference evidence="1 2" key="1">
    <citation type="submission" date="2021-06" db="EMBL/GenBank/DDBJ databases">
        <authorList>
            <person name="Palmer J.M."/>
        </authorList>
    </citation>
    <scope>NUCLEOTIDE SEQUENCE [LARGE SCALE GENOMIC DNA]</scope>
    <source>
        <strain evidence="1 2">XC_2019</strain>
        <tissue evidence="1">Muscle</tissue>
    </source>
</reference>
<keyword evidence="2" id="KW-1185">Reference proteome</keyword>
<name>A0ABV0R4A9_9TELE</name>
<dbReference type="EMBL" id="JAHRIN010034068">
    <property type="protein sequence ID" value="MEQ2202959.1"/>
    <property type="molecule type" value="Genomic_DNA"/>
</dbReference>
<comment type="caution">
    <text evidence="1">The sequence shown here is derived from an EMBL/GenBank/DDBJ whole genome shotgun (WGS) entry which is preliminary data.</text>
</comment>
<evidence type="ECO:0000313" key="2">
    <source>
        <dbReference type="Proteomes" id="UP001434883"/>
    </source>
</evidence>
<gene>
    <name evidence="1" type="ORF">XENOCAPTIV_021126</name>
</gene>
<evidence type="ECO:0000313" key="1">
    <source>
        <dbReference type="EMBL" id="MEQ2202959.1"/>
    </source>
</evidence>
<organism evidence="1 2">
    <name type="scientific">Xenoophorus captivus</name>
    <dbReference type="NCBI Taxonomy" id="1517983"/>
    <lineage>
        <taxon>Eukaryota</taxon>
        <taxon>Metazoa</taxon>
        <taxon>Chordata</taxon>
        <taxon>Craniata</taxon>
        <taxon>Vertebrata</taxon>
        <taxon>Euteleostomi</taxon>
        <taxon>Actinopterygii</taxon>
        <taxon>Neopterygii</taxon>
        <taxon>Teleostei</taxon>
        <taxon>Neoteleostei</taxon>
        <taxon>Acanthomorphata</taxon>
        <taxon>Ovalentaria</taxon>
        <taxon>Atherinomorphae</taxon>
        <taxon>Cyprinodontiformes</taxon>
        <taxon>Goodeidae</taxon>
        <taxon>Xenoophorus</taxon>
    </lineage>
</organism>
<accession>A0ABV0R4A9</accession>
<protein>
    <submittedName>
        <fullName evidence="1">Uncharacterized protein</fullName>
    </submittedName>
</protein>
<proteinExistence type="predicted"/>